<feature type="signal peptide" evidence="1">
    <location>
        <begin position="1"/>
        <end position="19"/>
    </location>
</feature>
<name>A0A5C5XAF5_9PLAN</name>
<evidence type="ECO:0000313" key="3">
    <source>
        <dbReference type="EMBL" id="TWT58842.1"/>
    </source>
</evidence>
<dbReference type="Gene3D" id="2.60.40.1610">
    <property type="entry name" value="Domain of unknown function DUF1254"/>
    <property type="match status" value="1"/>
</dbReference>
<feature type="chain" id="PRO_5022823106" description="DUF1254 domain-containing protein" evidence="1">
    <location>
        <begin position="20"/>
        <end position="150"/>
    </location>
</feature>
<gene>
    <name evidence="3" type="ORF">KOR42_22290</name>
</gene>
<dbReference type="InterPro" id="IPR010679">
    <property type="entry name" value="DUF1254"/>
</dbReference>
<dbReference type="Pfam" id="PF06863">
    <property type="entry name" value="DUF1254"/>
    <property type="match status" value="1"/>
</dbReference>
<protein>
    <recommendedName>
        <fullName evidence="2">DUF1254 domain-containing protein</fullName>
    </recommendedName>
</protein>
<accession>A0A5C5XAF5</accession>
<evidence type="ECO:0000256" key="1">
    <source>
        <dbReference type="SAM" id="SignalP"/>
    </source>
</evidence>
<keyword evidence="1" id="KW-0732">Signal</keyword>
<dbReference type="Gene3D" id="1.10.3360.10">
    <property type="entry name" value="VPA0735-like domain"/>
    <property type="match status" value="1"/>
</dbReference>
<organism evidence="3 4">
    <name type="scientific">Thalassoglobus neptunius</name>
    <dbReference type="NCBI Taxonomy" id="1938619"/>
    <lineage>
        <taxon>Bacteria</taxon>
        <taxon>Pseudomonadati</taxon>
        <taxon>Planctomycetota</taxon>
        <taxon>Planctomycetia</taxon>
        <taxon>Planctomycetales</taxon>
        <taxon>Planctomycetaceae</taxon>
        <taxon>Thalassoglobus</taxon>
    </lineage>
</organism>
<proteinExistence type="predicted"/>
<dbReference type="EMBL" id="SIHI01000001">
    <property type="protein sequence ID" value="TWT58842.1"/>
    <property type="molecule type" value="Genomic_DNA"/>
</dbReference>
<evidence type="ECO:0000313" key="4">
    <source>
        <dbReference type="Proteomes" id="UP000317243"/>
    </source>
</evidence>
<dbReference type="Proteomes" id="UP000317243">
    <property type="component" value="Unassembled WGS sequence"/>
</dbReference>
<keyword evidence="4" id="KW-1185">Reference proteome</keyword>
<evidence type="ECO:0000259" key="2">
    <source>
        <dbReference type="Pfam" id="PF06863"/>
    </source>
</evidence>
<dbReference type="AlphaFoldDB" id="A0A5C5XAF5"/>
<reference evidence="3 4" key="1">
    <citation type="submission" date="2019-02" db="EMBL/GenBank/DDBJ databases">
        <title>Deep-cultivation of Planctomycetes and their phenomic and genomic characterization uncovers novel biology.</title>
        <authorList>
            <person name="Wiegand S."/>
            <person name="Jogler M."/>
            <person name="Boedeker C."/>
            <person name="Pinto D."/>
            <person name="Vollmers J."/>
            <person name="Rivas-Marin E."/>
            <person name="Kohn T."/>
            <person name="Peeters S.H."/>
            <person name="Heuer A."/>
            <person name="Rast P."/>
            <person name="Oberbeckmann S."/>
            <person name="Bunk B."/>
            <person name="Jeske O."/>
            <person name="Meyerdierks A."/>
            <person name="Storesund J.E."/>
            <person name="Kallscheuer N."/>
            <person name="Luecker S."/>
            <person name="Lage O.M."/>
            <person name="Pohl T."/>
            <person name="Merkel B.J."/>
            <person name="Hornburger P."/>
            <person name="Mueller R.-W."/>
            <person name="Bruemmer F."/>
            <person name="Labrenz M."/>
            <person name="Spormann A.M."/>
            <person name="Op Den Camp H."/>
            <person name="Overmann J."/>
            <person name="Amann R."/>
            <person name="Jetten M.S.M."/>
            <person name="Mascher T."/>
            <person name="Medema M.H."/>
            <person name="Devos D.P."/>
            <person name="Kaster A.-K."/>
            <person name="Ovreas L."/>
            <person name="Rohde M."/>
            <person name="Galperin M.Y."/>
            <person name="Jogler C."/>
        </authorList>
    </citation>
    <scope>NUCLEOTIDE SEQUENCE [LARGE SCALE GENOMIC DNA]</scope>
    <source>
        <strain evidence="3 4">KOR42</strain>
    </source>
</reference>
<feature type="domain" description="DUF1254" evidence="2">
    <location>
        <begin position="109"/>
        <end position="145"/>
    </location>
</feature>
<dbReference type="InterPro" id="IPR037050">
    <property type="entry name" value="DUF1254_sf"/>
</dbReference>
<dbReference type="SUPFAM" id="SSF160935">
    <property type="entry name" value="VPA0735-like"/>
    <property type="match status" value="1"/>
</dbReference>
<sequence length="150" mass="16433" precursor="true">MKTLPIIALTITLVGSAAAQPPAMKMTTEIPEGIATPDKLETSLGTLTSFDGVPDDKTTRLVYENLALQRAQHAYLSSIQISSMYAMEQGLRKFGPPNTTALLFEDLMDSKALWLTPNTVSVYMAAWMEMEDEPMVLETPPHVLGFINDA</sequence>
<comment type="caution">
    <text evidence="3">The sequence shown here is derived from an EMBL/GenBank/DDBJ whole genome shotgun (WGS) entry which is preliminary data.</text>
</comment>